<protein>
    <submittedName>
        <fullName evidence="2">Uncharacterized protein</fullName>
    </submittedName>
</protein>
<dbReference type="OrthoDB" id="5822346at2"/>
<dbReference type="AlphaFoldDB" id="A0A0J1H920"/>
<accession>A0A0J1H920</accession>
<dbReference type="EMBL" id="LDOU01000015">
    <property type="protein sequence ID" value="KLV08184.1"/>
    <property type="molecule type" value="Genomic_DNA"/>
</dbReference>
<dbReference type="PATRIC" id="fig|320778.3.peg.3348"/>
<gene>
    <name evidence="2" type="ORF">ABT57_15395</name>
</gene>
<sequence length="90" mass="9705">MNFKRTWGYISLLLGLVSLMCGGVAFAGLLGSSHVIVEVGDVMMKGGADALAQVSPEQTVAEMKSKYQMIVSAGGILFFVGAWMMRDQWD</sequence>
<proteinExistence type="predicted"/>
<evidence type="ECO:0000313" key="2">
    <source>
        <dbReference type="EMBL" id="KLV08184.1"/>
    </source>
</evidence>
<comment type="caution">
    <text evidence="2">The sequence shown here is derived from an EMBL/GenBank/DDBJ whole genome shotgun (WGS) entry which is preliminary data.</text>
</comment>
<keyword evidence="1" id="KW-1133">Transmembrane helix</keyword>
<feature type="transmembrane region" description="Helical" evidence="1">
    <location>
        <begin position="12"/>
        <end position="37"/>
    </location>
</feature>
<feature type="transmembrane region" description="Helical" evidence="1">
    <location>
        <begin position="67"/>
        <end position="85"/>
    </location>
</feature>
<name>A0A0J1H920_9GAMM</name>
<keyword evidence="1" id="KW-0472">Membrane</keyword>
<dbReference type="Proteomes" id="UP000035909">
    <property type="component" value="Unassembled WGS sequence"/>
</dbReference>
<evidence type="ECO:0000256" key="1">
    <source>
        <dbReference type="SAM" id="Phobius"/>
    </source>
</evidence>
<evidence type="ECO:0000313" key="3">
    <source>
        <dbReference type="Proteomes" id="UP000035909"/>
    </source>
</evidence>
<dbReference type="RefSeq" id="WP_047886073.1">
    <property type="nucleotide sequence ID" value="NZ_CP071326.1"/>
</dbReference>
<organism evidence="2 3">
    <name type="scientific">Photobacterium ganghwense</name>
    <dbReference type="NCBI Taxonomy" id="320778"/>
    <lineage>
        <taxon>Bacteria</taxon>
        <taxon>Pseudomonadati</taxon>
        <taxon>Pseudomonadota</taxon>
        <taxon>Gammaproteobacteria</taxon>
        <taxon>Vibrionales</taxon>
        <taxon>Vibrionaceae</taxon>
        <taxon>Photobacterium</taxon>
    </lineage>
</organism>
<keyword evidence="3" id="KW-1185">Reference proteome</keyword>
<reference evidence="2 3" key="1">
    <citation type="submission" date="2015-05" db="EMBL/GenBank/DDBJ databases">
        <title>Photobacterium galathea sp. nov.</title>
        <authorList>
            <person name="Machado H."/>
            <person name="Gram L."/>
        </authorList>
    </citation>
    <scope>NUCLEOTIDE SEQUENCE [LARGE SCALE GENOMIC DNA]</scope>
    <source>
        <strain evidence="2 3">DSM 22954</strain>
    </source>
</reference>
<keyword evidence="1" id="KW-0812">Transmembrane</keyword>